<dbReference type="PANTHER" id="PTHR22991">
    <property type="entry name" value="PROTEIN CBG13490"/>
    <property type="match status" value="1"/>
</dbReference>
<dbReference type="InterPro" id="IPR016187">
    <property type="entry name" value="CTDL_fold"/>
</dbReference>
<dbReference type="InterPro" id="IPR001304">
    <property type="entry name" value="C-type_lectin-like"/>
</dbReference>
<feature type="domain" description="C-type lectin" evidence="2">
    <location>
        <begin position="21"/>
        <end position="134"/>
    </location>
</feature>
<organism evidence="3 4">
    <name type="scientific">Diploscapter pachys</name>
    <dbReference type="NCBI Taxonomy" id="2018661"/>
    <lineage>
        <taxon>Eukaryota</taxon>
        <taxon>Metazoa</taxon>
        <taxon>Ecdysozoa</taxon>
        <taxon>Nematoda</taxon>
        <taxon>Chromadorea</taxon>
        <taxon>Rhabditida</taxon>
        <taxon>Rhabditina</taxon>
        <taxon>Rhabditomorpha</taxon>
        <taxon>Rhabditoidea</taxon>
        <taxon>Rhabditidae</taxon>
        <taxon>Diploscapter</taxon>
    </lineage>
</organism>
<dbReference type="Pfam" id="PF00059">
    <property type="entry name" value="Lectin_C"/>
    <property type="match status" value="1"/>
</dbReference>
<dbReference type="Proteomes" id="UP000218231">
    <property type="component" value="Unassembled WGS sequence"/>
</dbReference>
<dbReference type="EMBL" id="LIAE01009849">
    <property type="protein sequence ID" value="PAV67997.1"/>
    <property type="molecule type" value="Genomic_DNA"/>
</dbReference>
<keyword evidence="4" id="KW-1185">Reference proteome</keyword>
<proteinExistence type="predicted"/>
<dbReference type="PROSITE" id="PS00615">
    <property type="entry name" value="C_TYPE_LECTIN_1"/>
    <property type="match status" value="1"/>
</dbReference>
<accession>A0A2A2K1Z3</accession>
<dbReference type="STRING" id="2018661.A0A2A2K1Z3"/>
<name>A0A2A2K1Z3_9BILA</name>
<reference evidence="3 4" key="1">
    <citation type="journal article" date="2017" name="Curr. Biol.">
        <title>Genome architecture and evolution of a unichromosomal asexual nematode.</title>
        <authorList>
            <person name="Fradin H."/>
            <person name="Zegar C."/>
            <person name="Gutwein M."/>
            <person name="Lucas J."/>
            <person name="Kovtun M."/>
            <person name="Corcoran D."/>
            <person name="Baugh L.R."/>
            <person name="Kiontke K."/>
            <person name="Gunsalus K."/>
            <person name="Fitch D.H."/>
            <person name="Piano F."/>
        </authorList>
    </citation>
    <scope>NUCLEOTIDE SEQUENCE [LARGE SCALE GENOMIC DNA]</scope>
    <source>
        <strain evidence="3">PF1309</strain>
    </source>
</reference>
<keyword evidence="1" id="KW-1015">Disulfide bond</keyword>
<sequence length="166" mass="18740">MAHLGYVESQQCPDQYTLTPDKKHCVRLHLGLNVMQQYADALCELEDAYLPKITETYMNTFVYNMASKSSAEVWLGIQCTGTIDNNTISCRWQDGSLVIYNNWVKGFPNDYVGQCAYMGVEGNGAGKWISSDCDLTQHSFMCEKDLANSTTRKDMPSKLNKINLKL</sequence>
<dbReference type="CDD" id="cd00037">
    <property type="entry name" value="CLECT"/>
    <property type="match status" value="1"/>
</dbReference>
<evidence type="ECO:0000313" key="4">
    <source>
        <dbReference type="Proteomes" id="UP000218231"/>
    </source>
</evidence>
<evidence type="ECO:0000259" key="2">
    <source>
        <dbReference type="PROSITE" id="PS50041"/>
    </source>
</evidence>
<comment type="caution">
    <text evidence="3">The sequence shown here is derived from an EMBL/GenBank/DDBJ whole genome shotgun (WGS) entry which is preliminary data.</text>
</comment>
<dbReference type="AlphaFoldDB" id="A0A2A2K1Z3"/>
<dbReference type="PANTHER" id="PTHR22991:SF40">
    <property type="entry name" value="PROTEIN CBG13490"/>
    <property type="match status" value="1"/>
</dbReference>
<evidence type="ECO:0000256" key="1">
    <source>
        <dbReference type="ARBA" id="ARBA00023157"/>
    </source>
</evidence>
<dbReference type="InterPro" id="IPR018378">
    <property type="entry name" value="C-type_lectin_CS"/>
</dbReference>
<gene>
    <name evidence="3" type="ORF">WR25_18453</name>
</gene>
<dbReference type="SUPFAM" id="SSF56436">
    <property type="entry name" value="C-type lectin-like"/>
    <property type="match status" value="1"/>
</dbReference>
<evidence type="ECO:0000313" key="3">
    <source>
        <dbReference type="EMBL" id="PAV67997.1"/>
    </source>
</evidence>
<dbReference type="InterPro" id="IPR016186">
    <property type="entry name" value="C-type_lectin-like/link_sf"/>
</dbReference>
<protein>
    <recommendedName>
        <fullName evidence="2">C-type lectin domain-containing protein</fullName>
    </recommendedName>
</protein>
<dbReference type="OrthoDB" id="6285323at2759"/>
<dbReference type="Gene3D" id="3.10.100.10">
    <property type="entry name" value="Mannose-Binding Protein A, subunit A"/>
    <property type="match status" value="1"/>
</dbReference>
<dbReference type="SMART" id="SM00034">
    <property type="entry name" value="CLECT"/>
    <property type="match status" value="1"/>
</dbReference>
<dbReference type="PROSITE" id="PS50041">
    <property type="entry name" value="C_TYPE_LECTIN_2"/>
    <property type="match status" value="1"/>
</dbReference>
<dbReference type="InterPro" id="IPR050976">
    <property type="entry name" value="Snaclec"/>
</dbReference>